<dbReference type="SUPFAM" id="SSF52540">
    <property type="entry name" value="P-loop containing nucleoside triphosphate hydrolases"/>
    <property type="match status" value="2"/>
</dbReference>
<dbReference type="InterPro" id="IPR006626">
    <property type="entry name" value="PbH1"/>
</dbReference>
<organism evidence="5 6">
    <name type="scientific">Bacillus cereus</name>
    <dbReference type="NCBI Taxonomy" id="1396"/>
    <lineage>
        <taxon>Bacteria</taxon>
        <taxon>Bacillati</taxon>
        <taxon>Bacillota</taxon>
        <taxon>Bacilli</taxon>
        <taxon>Bacillales</taxon>
        <taxon>Bacillaceae</taxon>
        <taxon>Bacillus</taxon>
        <taxon>Bacillus cereus group</taxon>
    </lineage>
</organism>
<dbReference type="Gene3D" id="2.160.20.10">
    <property type="entry name" value="Single-stranded right-handed beta-helix, Pectin lyase-like"/>
    <property type="match status" value="3"/>
</dbReference>
<dbReference type="Pfam" id="PF13229">
    <property type="entry name" value="Beta_helix"/>
    <property type="match status" value="3"/>
</dbReference>
<sequence>MKEIVVSKALFSKYKTISDAVKGASSGTTIVVKPGGYRENIYIDKDINIISEGDKQSTVIEAFEKAICIDNGGKVFIKGIQVKRLGSEDNALIDCKFGALQIQECDIYPGNGSGVAVKKQGILSMHSCQITGGYTNAIYFGEGSQGTIENCEIYRMKGETYPSIFIEKSSPNIKNCRIHSSPSNAICIKNGGKPSIENCDLSHMQGSVIYISNSDPMIKKCNIHDGESNGIYMEESQPIIESCEVFNFKIGMVYIHRSKPTIRQCRVFDGKTNAITFKEQSAGLVEECEIFNLLGETYPAIWIEDSQPVWKKCKVSYTADNAYNINNNSNPTIENCEIYKAGNNAFKIIGATAHIQRCKIYEGQKSAFSIQEDSSPVVEECEIFDFKHQLVAVYAGNPTFRKCKLYDGQMNAVLFEKNGGGLFEDCELYQFSAEKYPVIFVNQGQPTVRKCKMHNGTSNAIYLKNDSKMILDDCEIFQFQNESSPVIYCMQSYLKSTNCKIHEGNNNAVYARSDSECILDNCEIGHFHNDGRPMIWANESRITLTQCDLHNGKSGAVVVNQNSFAVIEDCKLTEFKQDCVRVSERSEALLQRNQIYNALGGIGIVSESKLRVIDCGIYDCGGTALWLNNGQATIEKIYIRNCKGNALNLKNNSSIMFYNSSISQFEYPMVYSEESQLDVKRSNFNFGESQIFLIEKESEFWINQCEISQAKESPAIDIYSNVKGTIQNCNISEALIGIRVASESKVNLTDIKCFDIDKVAYQIEDNSSTVLENCKAYIEVSQQKIKSNGENKQEDKQEVEDVEKVKVQEEDIDIDAIMMELNRFVGMASVKEQIEQLINYVEISRYRKAAGLDSGDEIKPKHTVFYGNPGTGKTTIARLLGKVYKALGLLEKGHIVEVKREDLVGSYIGHSEEKTKGYIEEAMGGVLFIDEAYSLSVEDSGRDFGNQVIDVLLAALENHRGEFLCVVAGYEKEMERFIASNPGLKSRFVSYMKFEDYTPDELMEIGNRLLEDKQYELTPEAQEYVYEQFVGLYRKRDEHFGNARMVREQVDKWKVLHSDRIRALPRSEWRKREVLTTIHLEDVEKVFQQKGEKKVAVPINEKLLQEQMDRLNDLIGLTKVKEEIQRLIQLVSYYQEEGKDISELSMHISLIGNPGTGKTEVARIIAKVYEALGILERGDCIEVDRKGLVDKFQGGTEEKTANVLQQAMGGTLFIDEAYTLTNKGSNDVGHIAVELLLKQMEDRRGEFIVLVAGYEDEMEEFLDSNKGLRRRFDYRLVFEDYTPEEMIRIAGYYMMKKQYHMSDEARNMLVDYFTYLYENRDKTYGNAGLARKIIEQAMKNLDYRIATLPVEHRIEKQKYMIDVEDIQALLQQQEH</sequence>
<dbReference type="InterPro" id="IPR012334">
    <property type="entry name" value="Pectin_lyas_fold"/>
</dbReference>
<evidence type="ECO:0000313" key="6">
    <source>
        <dbReference type="Proteomes" id="UP000184161"/>
    </source>
</evidence>
<name>A0A9X5VH51_BACCE</name>
<dbReference type="PANTHER" id="PTHR43392:SF2">
    <property type="entry name" value="AAA-TYPE ATPASE FAMILY PROTEIN _ ANKYRIN REPEAT FAMILY PROTEIN"/>
    <property type="match status" value="1"/>
</dbReference>
<feature type="domain" description="AAA+ ATPase" evidence="4">
    <location>
        <begin position="1144"/>
        <end position="1282"/>
    </location>
</feature>
<dbReference type="InterPro" id="IPR000641">
    <property type="entry name" value="CbxX/CfxQ"/>
</dbReference>
<gene>
    <name evidence="5" type="ORF">BKK64_03485</name>
</gene>
<evidence type="ECO:0000256" key="3">
    <source>
        <dbReference type="ARBA" id="ARBA00022840"/>
    </source>
</evidence>
<dbReference type="InterPro" id="IPR011050">
    <property type="entry name" value="Pectin_lyase_fold/virulence"/>
</dbReference>
<keyword evidence="3" id="KW-0067">ATP-binding</keyword>
<dbReference type="Pfam" id="PF00004">
    <property type="entry name" value="AAA"/>
    <property type="match status" value="2"/>
</dbReference>
<comment type="caution">
    <text evidence="5">The sequence shown here is derived from an EMBL/GenBank/DDBJ whole genome shotgun (WGS) entry which is preliminary data.</text>
</comment>
<dbReference type="Proteomes" id="UP000184161">
    <property type="component" value="Unassembled WGS sequence"/>
</dbReference>
<dbReference type="Gene3D" id="1.10.8.60">
    <property type="match status" value="2"/>
</dbReference>
<proteinExistence type="inferred from homology"/>
<dbReference type="GO" id="GO:0005524">
    <property type="term" value="F:ATP binding"/>
    <property type="evidence" value="ECO:0007669"/>
    <property type="project" value="UniProtKB-KW"/>
</dbReference>
<dbReference type="CDD" id="cd00009">
    <property type="entry name" value="AAA"/>
    <property type="match status" value="2"/>
</dbReference>
<dbReference type="InterPro" id="IPR003593">
    <property type="entry name" value="AAA+_ATPase"/>
</dbReference>
<dbReference type="GO" id="GO:0016887">
    <property type="term" value="F:ATP hydrolysis activity"/>
    <property type="evidence" value="ECO:0007669"/>
    <property type="project" value="InterPro"/>
</dbReference>
<protein>
    <recommendedName>
        <fullName evidence="4">AAA+ ATPase domain-containing protein</fullName>
    </recommendedName>
</protein>
<reference evidence="5 6" key="1">
    <citation type="submission" date="2016-10" db="EMBL/GenBank/DDBJ databases">
        <title>Draft Genome Sequence of one Bacillus cereus strain isolated from pooled breast milk.</title>
        <authorList>
            <person name="Woudstra C."/>
            <person name="Chamoin A."/>
            <person name="Gentil S."/>
            <person name="Rambeloson T."/>
            <person name="Delannoye S."/>
            <person name="Heinnekine J.A."/>
            <person name="Herbin S."/>
            <person name="Fach P."/>
        </authorList>
    </citation>
    <scope>NUCLEOTIDE SEQUENCE [LARGE SCALE GENOMIC DNA]</scope>
    <source>
        <strain evidence="5 6">16SBCL1279</strain>
    </source>
</reference>
<dbReference type="RefSeq" id="WP_065381856.1">
    <property type="nucleotide sequence ID" value="NZ_AP024504.2"/>
</dbReference>
<evidence type="ECO:0000313" key="5">
    <source>
        <dbReference type="EMBL" id="OJS97247.1"/>
    </source>
</evidence>
<dbReference type="FunFam" id="3.40.50.300:FF:000216">
    <property type="entry name" value="Type VII secretion ATPase EccA"/>
    <property type="match status" value="2"/>
</dbReference>
<dbReference type="SUPFAM" id="SSF51126">
    <property type="entry name" value="Pectin lyase-like"/>
    <property type="match status" value="5"/>
</dbReference>
<dbReference type="InterPro" id="IPR027417">
    <property type="entry name" value="P-loop_NTPase"/>
</dbReference>
<dbReference type="Gene3D" id="3.40.50.300">
    <property type="entry name" value="P-loop containing nucleotide triphosphate hydrolases"/>
    <property type="match status" value="2"/>
</dbReference>
<accession>A0A9X5VH51</accession>
<dbReference type="SMART" id="SM00382">
    <property type="entry name" value="AAA"/>
    <property type="match status" value="2"/>
</dbReference>
<keyword evidence="2" id="KW-0547">Nucleotide-binding</keyword>
<dbReference type="PRINTS" id="PR00819">
    <property type="entry name" value="CBXCFQXSUPER"/>
</dbReference>
<dbReference type="PANTHER" id="PTHR43392">
    <property type="entry name" value="AAA-TYPE ATPASE FAMILY PROTEIN / ANKYRIN REPEAT FAMILY PROTEIN"/>
    <property type="match status" value="1"/>
</dbReference>
<dbReference type="InterPro" id="IPR050773">
    <property type="entry name" value="CbxX/CfxQ_RuBisCO_ESX"/>
</dbReference>
<dbReference type="Pfam" id="PF17866">
    <property type="entry name" value="AAA_lid_6"/>
    <property type="match status" value="2"/>
</dbReference>
<evidence type="ECO:0000256" key="2">
    <source>
        <dbReference type="ARBA" id="ARBA00022741"/>
    </source>
</evidence>
<dbReference type="InterPro" id="IPR003959">
    <property type="entry name" value="ATPase_AAA_core"/>
</dbReference>
<dbReference type="EMBL" id="MLYK01000008">
    <property type="protein sequence ID" value="OJS97247.1"/>
    <property type="molecule type" value="Genomic_DNA"/>
</dbReference>
<dbReference type="InterPro" id="IPR041627">
    <property type="entry name" value="AAA_lid_6"/>
</dbReference>
<dbReference type="InterPro" id="IPR039448">
    <property type="entry name" value="Beta_helix"/>
</dbReference>
<evidence type="ECO:0000256" key="1">
    <source>
        <dbReference type="ARBA" id="ARBA00010378"/>
    </source>
</evidence>
<feature type="domain" description="AAA+ ATPase" evidence="4">
    <location>
        <begin position="859"/>
        <end position="996"/>
    </location>
</feature>
<dbReference type="SMART" id="SM00710">
    <property type="entry name" value="PbH1"/>
    <property type="match status" value="12"/>
</dbReference>
<evidence type="ECO:0000259" key="4">
    <source>
        <dbReference type="SMART" id="SM00382"/>
    </source>
</evidence>
<comment type="similarity">
    <text evidence="1">Belongs to the CbxX/CfxQ family.</text>
</comment>